<dbReference type="PRINTS" id="PR00453">
    <property type="entry name" value="VWFADOMAIN"/>
</dbReference>
<dbReference type="Gene3D" id="2.170.140.10">
    <property type="entry name" value="Chitin binding domain"/>
    <property type="match status" value="1"/>
</dbReference>
<dbReference type="Gene3D" id="3.40.50.410">
    <property type="entry name" value="von Willebrand factor, type A domain"/>
    <property type="match status" value="1"/>
</dbReference>
<dbReference type="PANTHER" id="PTHR24020">
    <property type="entry name" value="COLLAGEN ALPHA"/>
    <property type="match status" value="1"/>
</dbReference>
<dbReference type="EMBL" id="VSWD01000008">
    <property type="protein sequence ID" value="KAK3095137.1"/>
    <property type="molecule type" value="Genomic_DNA"/>
</dbReference>
<evidence type="ECO:0000259" key="2">
    <source>
        <dbReference type="PROSITE" id="PS50234"/>
    </source>
</evidence>
<evidence type="ECO:0000313" key="4">
    <source>
        <dbReference type="Proteomes" id="UP001186944"/>
    </source>
</evidence>
<dbReference type="SMART" id="SM00327">
    <property type="entry name" value="VWA"/>
    <property type="match status" value="1"/>
</dbReference>
<dbReference type="InterPro" id="IPR002035">
    <property type="entry name" value="VWF_A"/>
</dbReference>
<sequence length="622" mass="68440">MTGTKWIQVLVLISISFKFSYQQNITCKVPSDIVYVLDGSESLAENDFINMKLFVDQTLQRLEVEEQYARIGVIVFGTFPEEIIELNSTYNKALLSAKIVTIPHPKSGTGTARALERMRQMFTTNGRNGVKRVGVVITDGKSVSPTDTKNQSNLAKTEGIEMIAIGFGDNVFRPELQQIASSEALVFNSTDFNALLNSVVDALTGIVCQVITTTTTTTTTTPPPTTTTQLVTQKVSSDAWCPNCIIGRNWGFKSYPGDCTKFIEMFPDTDGTAIETIHSCPFGTFWNLRDITCDYSVKVDCADNPCKEKASGSVPMPGNCGGFWACVNGQSMASCCSKQFQKYINETLGCVDDQNCTDSCPPNDDNRIVGPQVCNSYPIENDTTSYRERVPGHGNITRSCPPGSAFEQDTCSCSKILDTLPSLPIQECKPDVRLNFDDNFHDVSAQSIAVGLENMMIESKQAVFGGNGMVNMWRFSNTDFKQKLAMSFEFQTSNTGDNQQALVTNCIFSDQEEATISIVADRQNPPRVIFKTETSNGTASVEVPYNDAINVMNKVVYIYDGSRLTGIVNNASVQAPLTGDIERRQSGIILGAGSKMGSFNGRMDDFQLFMCWPTQYLQYVTQ</sequence>
<protein>
    <recommendedName>
        <fullName evidence="2">VWFA domain-containing protein</fullName>
    </recommendedName>
</protein>
<feature type="chain" id="PRO_5041678483" description="VWFA domain-containing protein" evidence="1">
    <location>
        <begin position="23"/>
        <end position="622"/>
    </location>
</feature>
<accession>A0AA88XYW5</accession>
<dbReference type="SUPFAM" id="SSF53300">
    <property type="entry name" value="vWA-like"/>
    <property type="match status" value="1"/>
</dbReference>
<feature type="signal peptide" evidence="1">
    <location>
        <begin position="1"/>
        <end position="22"/>
    </location>
</feature>
<reference evidence="3" key="1">
    <citation type="submission" date="2019-08" db="EMBL/GenBank/DDBJ databases">
        <title>The improved chromosome-level genome for the pearl oyster Pinctada fucata martensii using PacBio sequencing and Hi-C.</title>
        <authorList>
            <person name="Zheng Z."/>
        </authorList>
    </citation>
    <scope>NUCLEOTIDE SEQUENCE</scope>
    <source>
        <strain evidence="3">ZZ-2019</strain>
        <tissue evidence="3">Adductor muscle</tissue>
    </source>
</reference>
<dbReference type="InterPro" id="IPR036508">
    <property type="entry name" value="Chitin-bd_dom_sf"/>
</dbReference>
<dbReference type="CDD" id="cd01450">
    <property type="entry name" value="vWFA_subfamily_ECM"/>
    <property type="match status" value="1"/>
</dbReference>
<dbReference type="SMART" id="SM00494">
    <property type="entry name" value="ChtBD2"/>
    <property type="match status" value="2"/>
</dbReference>
<dbReference type="Proteomes" id="UP001186944">
    <property type="component" value="Unassembled WGS sequence"/>
</dbReference>
<dbReference type="SUPFAM" id="SSF57625">
    <property type="entry name" value="Invertebrate chitin-binding proteins"/>
    <property type="match status" value="1"/>
</dbReference>
<name>A0AA88XYW5_PINIB</name>
<organism evidence="3 4">
    <name type="scientific">Pinctada imbricata</name>
    <name type="common">Atlantic pearl-oyster</name>
    <name type="synonym">Pinctada martensii</name>
    <dbReference type="NCBI Taxonomy" id="66713"/>
    <lineage>
        <taxon>Eukaryota</taxon>
        <taxon>Metazoa</taxon>
        <taxon>Spiralia</taxon>
        <taxon>Lophotrochozoa</taxon>
        <taxon>Mollusca</taxon>
        <taxon>Bivalvia</taxon>
        <taxon>Autobranchia</taxon>
        <taxon>Pteriomorphia</taxon>
        <taxon>Pterioida</taxon>
        <taxon>Pterioidea</taxon>
        <taxon>Pteriidae</taxon>
        <taxon>Pinctada</taxon>
    </lineage>
</organism>
<evidence type="ECO:0000313" key="3">
    <source>
        <dbReference type="EMBL" id="KAK3095137.1"/>
    </source>
</evidence>
<keyword evidence="1" id="KW-0732">Signal</keyword>
<dbReference type="PANTHER" id="PTHR24020:SF20">
    <property type="entry name" value="PH DOMAIN-CONTAINING PROTEIN"/>
    <property type="match status" value="1"/>
</dbReference>
<dbReference type="GO" id="GO:0005576">
    <property type="term" value="C:extracellular region"/>
    <property type="evidence" value="ECO:0007669"/>
    <property type="project" value="InterPro"/>
</dbReference>
<feature type="domain" description="VWFA" evidence="2">
    <location>
        <begin position="32"/>
        <end position="203"/>
    </location>
</feature>
<keyword evidence="4" id="KW-1185">Reference proteome</keyword>
<comment type="caution">
    <text evidence="3">The sequence shown here is derived from an EMBL/GenBank/DDBJ whole genome shotgun (WGS) entry which is preliminary data.</text>
</comment>
<dbReference type="InterPro" id="IPR050525">
    <property type="entry name" value="ECM_Assembly_Org"/>
</dbReference>
<dbReference type="AlphaFoldDB" id="A0AA88XYW5"/>
<dbReference type="InterPro" id="IPR036465">
    <property type="entry name" value="vWFA_dom_sf"/>
</dbReference>
<evidence type="ECO:0000256" key="1">
    <source>
        <dbReference type="SAM" id="SignalP"/>
    </source>
</evidence>
<dbReference type="InterPro" id="IPR002557">
    <property type="entry name" value="Chitin-bd_dom"/>
</dbReference>
<proteinExistence type="predicted"/>
<gene>
    <name evidence="3" type="ORF">FSP39_010705</name>
</gene>
<dbReference type="GO" id="GO:0008061">
    <property type="term" value="F:chitin binding"/>
    <property type="evidence" value="ECO:0007669"/>
    <property type="project" value="InterPro"/>
</dbReference>
<dbReference type="Pfam" id="PF00092">
    <property type="entry name" value="VWA"/>
    <property type="match status" value="1"/>
</dbReference>
<dbReference type="PROSITE" id="PS50234">
    <property type="entry name" value="VWFA"/>
    <property type="match status" value="1"/>
</dbReference>